<dbReference type="GO" id="GO:0007417">
    <property type="term" value="P:central nervous system development"/>
    <property type="evidence" value="ECO:0007669"/>
    <property type="project" value="TreeGrafter"/>
</dbReference>
<dbReference type="GO" id="GO:0005886">
    <property type="term" value="C:plasma membrane"/>
    <property type="evidence" value="ECO:0007669"/>
    <property type="project" value="TreeGrafter"/>
</dbReference>
<dbReference type="Proteomes" id="UP000054359">
    <property type="component" value="Unassembled WGS sequence"/>
</dbReference>
<protein>
    <submittedName>
        <fullName evidence="4">Down syndrome cell adhesion molecule-like protein Dscam2</fullName>
    </submittedName>
</protein>
<dbReference type="SMART" id="SM00408">
    <property type="entry name" value="IGc2"/>
    <property type="match status" value="1"/>
</dbReference>
<dbReference type="PANTHER" id="PTHR10075:SF14">
    <property type="entry name" value="CELL ADHESION MOLECULE DSCAM2-RELATED"/>
    <property type="match status" value="1"/>
</dbReference>
<dbReference type="STRING" id="407821.A0A087TX06"/>
<evidence type="ECO:0000256" key="2">
    <source>
        <dbReference type="SAM" id="MobiDB-lite"/>
    </source>
</evidence>
<feature type="non-terminal residue" evidence="4">
    <location>
        <position position="1"/>
    </location>
</feature>
<dbReference type="GO" id="GO:0007156">
    <property type="term" value="P:homophilic cell adhesion via plasma membrane adhesion molecules"/>
    <property type="evidence" value="ECO:0007669"/>
    <property type="project" value="TreeGrafter"/>
</dbReference>
<reference evidence="4 5" key="1">
    <citation type="submission" date="2013-11" db="EMBL/GenBank/DDBJ databases">
        <title>Genome sequencing of Stegodyphus mimosarum.</title>
        <authorList>
            <person name="Bechsgaard J."/>
        </authorList>
    </citation>
    <scope>NUCLEOTIDE SEQUENCE [LARGE SCALE GENOMIC DNA]</scope>
</reference>
<feature type="domain" description="Ig-like" evidence="3">
    <location>
        <begin position="1"/>
        <end position="104"/>
    </location>
</feature>
<dbReference type="InterPro" id="IPR013783">
    <property type="entry name" value="Ig-like_fold"/>
</dbReference>
<dbReference type="GO" id="GO:0070593">
    <property type="term" value="P:dendrite self-avoidance"/>
    <property type="evidence" value="ECO:0007669"/>
    <property type="project" value="TreeGrafter"/>
</dbReference>
<dbReference type="FunFam" id="2.60.40.10:FF:000104">
    <property type="entry name" value="Down syndrome cell adhesion molecule b"/>
    <property type="match status" value="1"/>
</dbReference>
<dbReference type="GO" id="GO:0030424">
    <property type="term" value="C:axon"/>
    <property type="evidence" value="ECO:0007669"/>
    <property type="project" value="TreeGrafter"/>
</dbReference>
<dbReference type="PROSITE" id="PS50835">
    <property type="entry name" value="IG_LIKE"/>
    <property type="match status" value="1"/>
</dbReference>
<dbReference type="InterPro" id="IPR003599">
    <property type="entry name" value="Ig_sub"/>
</dbReference>
<keyword evidence="5" id="KW-1185">Reference proteome</keyword>
<dbReference type="GO" id="GO:0098632">
    <property type="term" value="F:cell-cell adhesion mediator activity"/>
    <property type="evidence" value="ECO:0007669"/>
    <property type="project" value="TreeGrafter"/>
</dbReference>
<gene>
    <name evidence="4" type="ORF">X975_10714</name>
</gene>
<dbReference type="OMA" id="CHAPLRW"/>
<evidence type="ECO:0000313" key="5">
    <source>
        <dbReference type="Proteomes" id="UP000054359"/>
    </source>
</evidence>
<sequence>VWVEEPRDSEVVLGLQVLLTCAATAHPPPRITWRKIQGENGGGATPGVSSSEEGSTFLYSSPRWVVSANGSLVISKAQETDAGLYACHVENGIGPGISKNIALKVN</sequence>
<dbReference type="Gene3D" id="2.60.40.10">
    <property type="entry name" value="Immunoglobulins"/>
    <property type="match status" value="1"/>
</dbReference>
<dbReference type="AlphaFoldDB" id="A0A087TX06"/>
<feature type="region of interest" description="Disordered" evidence="2">
    <location>
        <begin position="32"/>
        <end position="55"/>
    </location>
</feature>
<accession>A0A087TX06</accession>
<dbReference type="SUPFAM" id="SSF48726">
    <property type="entry name" value="Immunoglobulin"/>
    <property type="match status" value="1"/>
</dbReference>
<dbReference type="PANTHER" id="PTHR10075">
    <property type="entry name" value="BASIGIN RELATED"/>
    <property type="match status" value="1"/>
</dbReference>
<dbReference type="OrthoDB" id="6244967at2759"/>
<evidence type="ECO:0000259" key="3">
    <source>
        <dbReference type="PROSITE" id="PS50835"/>
    </source>
</evidence>
<evidence type="ECO:0000256" key="1">
    <source>
        <dbReference type="ARBA" id="ARBA00023319"/>
    </source>
</evidence>
<proteinExistence type="predicted"/>
<evidence type="ECO:0000313" key="4">
    <source>
        <dbReference type="EMBL" id="KFM69645.1"/>
    </source>
</evidence>
<name>A0A087TX06_STEMI</name>
<keyword evidence="1" id="KW-0393">Immunoglobulin domain</keyword>
<organism evidence="4 5">
    <name type="scientific">Stegodyphus mimosarum</name>
    <name type="common">African social velvet spider</name>
    <dbReference type="NCBI Taxonomy" id="407821"/>
    <lineage>
        <taxon>Eukaryota</taxon>
        <taxon>Metazoa</taxon>
        <taxon>Ecdysozoa</taxon>
        <taxon>Arthropoda</taxon>
        <taxon>Chelicerata</taxon>
        <taxon>Arachnida</taxon>
        <taxon>Araneae</taxon>
        <taxon>Araneomorphae</taxon>
        <taxon>Entelegynae</taxon>
        <taxon>Eresoidea</taxon>
        <taxon>Eresidae</taxon>
        <taxon>Stegodyphus</taxon>
    </lineage>
</organism>
<dbReference type="Pfam" id="PF13927">
    <property type="entry name" value="Ig_3"/>
    <property type="match status" value="1"/>
</dbReference>
<dbReference type="InterPro" id="IPR003598">
    <property type="entry name" value="Ig_sub2"/>
</dbReference>
<dbReference type="InterPro" id="IPR036179">
    <property type="entry name" value="Ig-like_dom_sf"/>
</dbReference>
<dbReference type="SMART" id="SM00409">
    <property type="entry name" value="IG"/>
    <property type="match status" value="1"/>
</dbReference>
<dbReference type="EMBL" id="KK117136">
    <property type="protein sequence ID" value="KFM69645.1"/>
    <property type="molecule type" value="Genomic_DNA"/>
</dbReference>
<dbReference type="GO" id="GO:0007411">
    <property type="term" value="P:axon guidance"/>
    <property type="evidence" value="ECO:0007669"/>
    <property type="project" value="TreeGrafter"/>
</dbReference>
<feature type="non-terminal residue" evidence="4">
    <location>
        <position position="106"/>
    </location>
</feature>
<dbReference type="InterPro" id="IPR007110">
    <property type="entry name" value="Ig-like_dom"/>
</dbReference>